<evidence type="ECO:0000313" key="12">
    <source>
        <dbReference type="Proteomes" id="UP001174909"/>
    </source>
</evidence>
<keyword evidence="4 8" id="KW-0967">Endosome</keyword>
<organism evidence="11 12">
    <name type="scientific">Geodia barretti</name>
    <name type="common">Barrett's horny sponge</name>
    <dbReference type="NCBI Taxonomy" id="519541"/>
    <lineage>
        <taxon>Eukaryota</taxon>
        <taxon>Metazoa</taxon>
        <taxon>Porifera</taxon>
        <taxon>Demospongiae</taxon>
        <taxon>Heteroscleromorpha</taxon>
        <taxon>Tetractinellida</taxon>
        <taxon>Astrophorina</taxon>
        <taxon>Geodiidae</taxon>
        <taxon>Geodia</taxon>
    </lineage>
</organism>
<dbReference type="PANTHER" id="PTHR13128:SF12">
    <property type="entry name" value="VACUOLAR PROTEIN-SORTING-ASSOCIATED PROTEIN 36"/>
    <property type="match status" value="1"/>
</dbReference>
<protein>
    <recommendedName>
        <fullName evidence="2 8">Vacuolar protein-sorting-associated protein 36</fullName>
    </recommendedName>
    <alternativeName>
        <fullName evidence="7 8">ESCRT-II complex subunit VPS36</fullName>
    </alternativeName>
</protein>
<keyword evidence="3 8" id="KW-0813">Transport</keyword>
<dbReference type="GO" id="GO:0031902">
    <property type="term" value="C:late endosome membrane"/>
    <property type="evidence" value="ECO:0007669"/>
    <property type="project" value="UniProtKB-UniRule"/>
</dbReference>
<evidence type="ECO:0000256" key="9">
    <source>
        <dbReference type="SAM" id="SignalP"/>
    </source>
</evidence>
<comment type="function">
    <text evidence="8">Component of the ESCRT-II complex (endosomal sorting complex required for transport II), which is required for multivesicular body (MVB) formation and sorting of endosomal cargo proteins into MVBs.</text>
</comment>
<dbReference type="PROSITE" id="PS51495">
    <property type="entry name" value="GLUE"/>
    <property type="match status" value="1"/>
</dbReference>
<keyword evidence="8" id="KW-0963">Cytoplasm</keyword>
<keyword evidence="5 8" id="KW-0653">Protein transport</keyword>
<dbReference type="Proteomes" id="UP001174909">
    <property type="component" value="Unassembled WGS sequence"/>
</dbReference>
<keyword evidence="9" id="KW-0732">Signal</keyword>
<dbReference type="InterPro" id="IPR021648">
    <property type="entry name" value="GLUE_dom"/>
</dbReference>
<dbReference type="SUPFAM" id="SSF46785">
    <property type="entry name" value="Winged helix' DNA-binding domain"/>
    <property type="match status" value="2"/>
</dbReference>
<sequence>MTIYLLYALLAALSGPALGLRLSTSDNVFETALNATVFFYPTLEHYKTMYTQSVVAGLRFTAPFNSFFHATTLATPASRTVVSPNVDTLYSVAWLDLRAEPLVLSVPRVTNQDRVTPRYYSMQMVDAYTYNFAIVGSRTTGNDPQQFIIAGPNWKGRTHQRTRTPIIQSKTEYVLLLGRTRVYNDSDAQWVTQNIQPFYTLTGYKSRAPSPQPKNLPPFLPLNINDTDPRDGRTLNIFEKPEVFAFVNFLLGYMDMYDGDREKFQMYSQIGVGPNISFTPVLGNRVLHTSILLGVRAGYSLIFDSSASSTTVNGWLIAVDPPPFGNYSAMGGRDLIRAVSAHNGLFGQSPEEAYYPSARVDAEGNRLNCSNGAQYTITFPAHQPEMNITKPGFWSVTMYGLDGFLVANAINRYNVGDTTPDLYYDPTNGSLTLYIQTAEPEDRNEGRNWLPAPGGGFYLIARLYIPATLSPPYIPPGGRTLALDLCLVTKTEHVPGTFTKSPKITVRLVPAPESKPPGPCALQKANFIRFSFRKGGQEEFHRLLKQQLSAKEWENKLPPAPSKSGGLRLRAGIVGIERNIEKKQQQTGQQVSQAFKDLDALINKAKDMVSLVNKFAAKVEEKKGALSEDETVQFKAYLLSVGIANPVTKDTHGSGSNYHKELSKQLASFLDAPLKEAGGIMTLADVYCRFNRARGMELVSPEDLVNACNLFESLRLPLRVRKFESGVLVVQSLTHDESSFITHTLDTLEREGSLSAEELSGLAKVSITLATERLLITEKAGKACRDDSVEGLRFYPNRFLTEVS</sequence>
<reference evidence="11" key="1">
    <citation type="submission" date="2023-03" db="EMBL/GenBank/DDBJ databases">
        <authorList>
            <person name="Steffen K."/>
            <person name="Cardenas P."/>
        </authorList>
    </citation>
    <scope>NUCLEOTIDE SEQUENCE</scope>
</reference>
<dbReference type="InterPro" id="IPR036390">
    <property type="entry name" value="WH_DNA-bd_sf"/>
</dbReference>
<evidence type="ECO:0000256" key="5">
    <source>
        <dbReference type="ARBA" id="ARBA00022927"/>
    </source>
</evidence>
<dbReference type="InterPro" id="IPR010679">
    <property type="entry name" value="DUF1254"/>
</dbReference>
<evidence type="ECO:0000256" key="1">
    <source>
        <dbReference type="ARBA" id="ARBA00009697"/>
    </source>
</evidence>
<evidence type="ECO:0000256" key="3">
    <source>
        <dbReference type="ARBA" id="ARBA00022448"/>
    </source>
</evidence>
<dbReference type="InterPro" id="IPR037855">
    <property type="entry name" value="Vps36"/>
</dbReference>
<evidence type="ECO:0000259" key="10">
    <source>
        <dbReference type="PROSITE" id="PS51495"/>
    </source>
</evidence>
<dbReference type="Gene3D" id="2.30.29.30">
    <property type="entry name" value="Pleckstrin-homology domain (PH domain)/Phosphotyrosine-binding domain (PTB)"/>
    <property type="match status" value="1"/>
</dbReference>
<dbReference type="InterPro" id="IPR037050">
    <property type="entry name" value="DUF1254_sf"/>
</dbReference>
<name>A0AA35U189_GEOBA</name>
<dbReference type="SUPFAM" id="SSF160935">
    <property type="entry name" value="VPA0735-like"/>
    <property type="match status" value="1"/>
</dbReference>
<dbReference type="Gene3D" id="6.10.140.260">
    <property type="match status" value="1"/>
</dbReference>
<dbReference type="InterPro" id="IPR040608">
    <property type="entry name" value="Snf8/Vps36"/>
</dbReference>
<gene>
    <name evidence="11" type="ORF">GBAR_LOCUS31699</name>
</gene>
<dbReference type="GO" id="GO:0032266">
    <property type="term" value="F:phosphatidylinositol-3-phosphate binding"/>
    <property type="evidence" value="ECO:0007669"/>
    <property type="project" value="UniProtKB-UniRule"/>
</dbReference>
<keyword evidence="12" id="KW-1185">Reference proteome</keyword>
<evidence type="ECO:0000256" key="4">
    <source>
        <dbReference type="ARBA" id="ARBA00022753"/>
    </source>
</evidence>
<proteinExistence type="inferred from homology"/>
<dbReference type="InterPro" id="IPR011993">
    <property type="entry name" value="PH-like_dom_sf"/>
</dbReference>
<dbReference type="GO" id="GO:0000814">
    <property type="term" value="C:ESCRT II complex"/>
    <property type="evidence" value="ECO:0007669"/>
    <property type="project" value="UniProtKB-UniRule"/>
</dbReference>
<comment type="subcellular location">
    <subcellularLocation>
        <location evidence="8">Cytoplasm</location>
    </subcellularLocation>
    <subcellularLocation>
        <location evidence="8">Endosome</location>
    </subcellularLocation>
</comment>
<dbReference type="Pfam" id="PF06863">
    <property type="entry name" value="DUF1254"/>
    <property type="match status" value="1"/>
</dbReference>
<dbReference type="InterPro" id="IPR036388">
    <property type="entry name" value="WH-like_DNA-bd_sf"/>
</dbReference>
<feature type="chain" id="PRO_5041441543" description="Vacuolar protein-sorting-associated protein 36" evidence="9">
    <location>
        <begin position="20"/>
        <end position="804"/>
    </location>
</feature>
<feature type="domain" description="GLUE N-terminal" evidence="10">
    <location>
        <begin position="386"/>
        <end position="560"/>
    </location>
</feature>
<dbReference type="FunFam" id="1.10.10.10:FF:000165">
    <property type="entry name" value="Vacuolar protein sorting protein (Vps36)"/>
    <property type="match status" value="1"/>
</dbReference>
<dbReference type="GO" id="GO:0043130">
    <property type="term" value="F:ubiquitin binding"/>
    <property type="evidence" value="ECO:0007669"/>
    <property type="project" value="UniProtKB-UniRule"/>
</dbReference>
<dbReference type="PANTHER" id="PTHR13128">
    <property type="entry name" value="VACUOLAR PROTEIN-SORTING-ASSOCIATED PROTEIN 36"/>
    <property type="match status" value="1"/>
</dbReference>
<dbReference type="EMBL" id="CASHTH010004501">
    <property type="protein sequence ID" value="CAI8058303.1"/>
    <property type="molecule type" value="Genomic_DNA"/>
</dbReference>
<evidence type="ECO:0000313" key="11">
    <source>
        <dbReference type="EMBL" id="CAI8058303.1"/>
    </source>
</evidence>
<evidence type="ECO:0000256" key="8">
    <source>
        <dbReference type="RuleBase" id="RU367095"/>
    </source>
</evidence>
<dbReference type="Gene3D" id="1.10.10.10">
    <property type="entry name" value="Winged helix-like DNA-binding domain superfamily/Winged helix DNA-binding domain"/>
    <property type="match status" value="2"/>
</dbReference>
<keyword evidence="6" id="KW-0175">Coiled coil</keyword>
<comment type="subunit">
    <text evidence="8">Component of the endosomal sorting complex required for transport II (ESCRT-II).</text>
</comment>
<evidence type="ECO:0000256" key="7">
    <source>
        <dbReference type="ARBA" id="ARBA00030114"/>
    </source>
</evidence>
<evidence type="ECO:0000256" key="2">
    <source>
        <dbReference type="ARBA" id="ARBA00017953"/>
    </source>
</evidence>
<dbReference type="SUPFAM" id="SSF50729">
    <property type="entry name" value="PH domain-like"/>
    <property type="match status" value="1"/>
</dbReference>
<dbReference type="Gene3D" id="2.60.40.1610">
    <property type="entry name" value="Domain of unknown function DUF1254"/>
    <property type="match status" value="1"/>
</dbReference>
<dbReference type="Pfam" id="PF06742">
    <property type="entry name" value="DUF1214"/>
    <property type="match status" value="1"/>
</dbReference>
<comment type="caution">
    <text evidence="11">The sequence shown here is derived from an EMBL/GenBank/DDBJ whole genome shotgun (WGS) entry which is preliminary data.</text>
</comment>
<dbReference type="Pfam" id="PF04157">
    <property type="entry name" value="EAP30"/>
    <property type="match status" value="1"/>
</dbReference>
<accession>A0AA35U189</accession>
<comment type="similarity">
    <text evidence="1 8">Belongs to the VPS36 family.</text>
</comment>
<dbReference type="GO" id="GO:0043328">
    <property type="term" value="P:protein transport to vacuole involved in ubiquitin-dependent protein catabolic process via the multivesicular body sorting pathway"/>
    <property type="evidence" value="ECO:0007669"/>
    <property type="project" value="UniProtKB-UniRule"/>
</dbReference>
<dbReference type="AlphaFoldDB" id="A0AA35U189"/>
<dbReference type="InterPro" id="IPR010621">
    <property type="entry name" value="DUF1214"/>
</dbReference>
<dbReference type="Gene3D" id="2.60.120.600">
    <property type="entry name" value="Domain of unknown function DUF1214, C-terminal domain"/>
    <property type="match status" value="1"/>
</dbReference>
<evidence type="ECO:0000256" key="6">
    <source>
        <dbReference type="ARBA" id="ARBA00023054"/>
    </source>
</evidence>
<dbReference type="InterPro" id="IPR037049">
    <property type="entry name" value="DUF1214_C_sf"/>
</dbReference>
<feature type="signal peptide" evidence="9">
    <location>
        <begin position="1"/>
        <end position="19"/>
    </location>
</feature>